<dbReference type="InterPro" id="IPR005607">
    <property type="entry name" value="BSD_dom"/>
</dbReference>
<dbReference type="EMBL" id="BPWL01000001">
    <property type="protein sequence ID" value="GJJ06659.1"/>
    <property type="molecule type" value="Genomic_DNA"/>
</dbReference>
<organism evidence="3 4">
    <name type="scientific">Clathrus columnatus</name>
    <dbReference type="NCBI Taxonomy" id="1419009"/>
    <lineage>
        <taxon>Eukaryota</taxon>
        <taxon>Fungi</taxon>
        <taxon>Dikarya</taxon>
        <taxon>Basidiomycota</taxon>
        <taxon>Agaricomycotina</taxon>
        <taxon>Agaricomycetes</taxon>
        <taxon>Phallomycetidae</taxon>
        <taxon>Phallales</taxon>
        <taxon>Clathraceae</taxon>
        <taxon>Clathrus</taxon>
    </lineage>
</organism>
<feature type="region of interest" description="Disordered" evidence="1">
    <location>
        <begin position="86"/>
        <end position="162"/>
    </location>
</feature>
<dbReference type="Gene3D" id="1.10.3970.10">
    <property type="entry name" value="BSD domain"/>
    <property type="match status" value="1"/>
</dbReference>
<dbReference type="PANTHER" id="PTHR16019">
    <property type="entry name" value="SYNAPSE-ASSOCIATED PROTEIN"/>
    <property type="match status" value="1"/>
</dbReference>
<sequence>MNIDLYDLNVTTAAAAAAAGSSSSPSSSSSDNINTQTLNEEVTQVFSQLGRFWGGVRKQSQSAFESARKDLGQVVSQAQKGIEKQFSTLTPASSSSSSEAQISEKLPETIPENEPEEDAAAQGGGSPQLESTLNTPSASSNNNNTFFSRLQSSLPPNLTPASLSTTLQRHLPENLQHGLNLEKATTDFAQLRATLVDNVQRVQSGTTIQQAEKLAEQYLSKGEALFKEAGFFLKDAIKVLPPEEGDDTTAGVIWDGTDLWPIPSTTSRKGKGKEGSDVTPGASSSLRSLGRRTEILLRKLRTDADEIRKNPEDESDPAIKGLWLSFTKEVEDNGGINGKTWAEKVEAVTTQSNHDEDIKELINAHTQLGRLRKFSLEKYNGLILLLLVPSEMTDEVFWTRYFFRITQIQQEEERRKALLEGTNEQEDNEEDFTWEEEEEEEKNETELKSSMETTRIAAATPSASANSAPTLIPSPSTQTPSVSPRRSEDSYDVVSSNVSSTGQKSPKHAPKEAKENEEDDSDWE</sequence>
<feature type="compositionally biased region" description="Polar residues" evidence="1">
    <location>
        <begin position="149"/>
        <end position="162"/>
    </location>
</feature>
<evidence type="ECO:0000259" key="2">
    <source>
        <dbReference type="PROSITE" id="PS50858"/>
    </source>
</evidence>
<comment type="caution">
    <text evidence="3">The sequence shown here is derived from an EMBL/GenBank/DDBJ whole genome shotgun (WGS) entry which is preliminary data.</text>
</comment>
<reference evidence="3" key="1">
    <citation type="submission" date="2021-10" db="EMBL/GenBank/DDBJ databases">
        <title>De novo Genome Assembly of Clathrus columnatus (Basidiomycota, Fungi) Using Illumina and Nanopore Sequence Data.</title>
        <authorList>
            <person name="Ogiso-Tanaka E."/>
            <person name="Itagaki H."/>
            <person name="Hosoya T."/>
            <person name="Hosaka K."/>
        </authorList>
    </citation>
    <scope>NUCLEOTIDE SEQUENCE</scope>
    <source>
        <strain evidence="3">MO-923</strain>
    </source>
</reference>
<dbReference type="GO" id="GO:0005737">
    <property type="term" value="C:cytoplasm"/>
    <property type="evidence" value="ECO:0007669"/>
    <property type="project" value="TreeGrafter"/>
</dbReference>
<feature type="region of interest" description="Disordered" evidence="1">
    <location>
        <begin position="418"/>
        <end position="524"/>
    </location>
</feature>
<evidence type="ECO:0000313" key="4">
    <source>
        <dbReference type="Proteomes" id="UP001050691"/>
    </source>
</evidence>
<dbReference type="SUPFAM" id="SSF140383">
    <property type="entry name" value="BSD domain-like"/>
    <property type="match status" value="1"/>
</dbReference>
<proteinExistence type="predicted"/>
<dbReference type="PANTHER" id="PTHR16019:SF5">
    <property type="entry name" value="BSD DOMAIN-CONTAINING PROTEIN 1"/>
    <property type="match status" value="1"/>
</dbReference>
<dbReference type="Proteomes" id="UP001050691">
    <property type="component" value="Unassembled WGS sequence"/>
</dbReference>
<feature type="compositionally biased region" description="Acidic residues" evidence="1">
    <location>
        <begin position="515"/>
        <end position="524"/>
    </location>
</feature>
<protein>
    <recommendedName>
        <fullName evidence="2">BSD domain-containing protein</fullName>
    </recommendedName>
</protein>
<dbReference type="Pfam" id="PF03909">
    <property type="entry name" value="BSD"/>
    <property type="match status" value="1"/>
</dbReference>
<dbReference type="PROSITE" id="PS50858">
    <property type="entry name" value="BSD"/>
    <property type="match status" value="1"/>
</dbReference>
<name>A0AAV4ZXA5_9AGAM</name>
<feature type="compositionally biased region" description="Acidic residues" evidence="1">
    <location>
        <begin position="423"/>
        <end position="443"/>
    </location>
</feature>
<gene>
    <name evidence="3" type="ORF">Clacol_000854</name>
</gene>
<dbReference type="InterPro" id="IPR051494">
    <property type="entry name" value="BSD_domain-containing"/>
</dbReference>
<keyword evidence="4" id="KW-1185">Reference proteome</keyword>
<feature type="region of interest" description="Disordered" evidence="1">
    <location>
        <begin position="261"/>
        <end position="286"/>
    </location>
</feature>
<accession>A0AAV4ZXA5</accession>
<feature type="compositionally biased region" description="Low complexity" evidence="1">
    <location>
        <begin position="457"/>
        <end position="484"/>
    </location>
</feature>
<dbReference type="AlphaFoldDB" id="A0AAV4ZXA5"/>
<evidence type="ECO:0000313" key="3">
    <source>
        <dbReference type="EMBL" id="GJJ06659.1"/>
    </source>
</evidence>
<feature type="domain" description="BSD" evidence="2">
    <location>
        <begin position="356"/>
        <end position="409"/>
    </location>
</feature>
<feature type="compositionally biased region" description="Low complexity" evidence="1">
    <location>
        <begin position="131"/>
        <end position="148"/>
    </location>
</feature>
<evidence type="ECO:0000256" key="1">
    <source>
        <dbReference type="SAM" id="MobiDB-lite"/>
    </source>
</evidence>
<dbReference type="InterPro" id="IPR035925">
    <property type="entry name" value="BSD_dom_sf"/>
</dbReference>